<organism evidence="1 2">
    <name type="scientific">Thiomicrorhabdus lithotrophica</name>
    <dbReference type="NCBI Taxonomy" id="2949997"/>
    <lineage>
        <taxon>Bacteria</taxon>
        <taxon>Pseudomonadati</taxon>
        <taxon>Pseudomonadota</taxon>
        <taxon>Gammaproteobacteria</taxon>
        <taxon>Thiotrichales</taxon>
        <taxon>Piscirickettsiaceae</taxon>
        <taxon>Thiomicrorhabdus</taxon>
    </lineage>
</organism>
<dbReference type="Proteomes" id="UP001222275">
    <property type="component" value="Chromosome"/>
</dbReference>
<name>A0ABY8C8A9_9GAMM</name>
<evidence type="ECO:0008006" key="3">
    <source>
        <dbReference type="Google" id="ProtNLM"/>
    </source>
</evidence>
<proteinExistence type="predicted"/>
<protein>
    <recommendedName>
        <fullName evidence="3">NlpC/P60 family protein</fullName>
    </recommendedName>
</protein>
<accession>A0ABY8C8A9</accession>
<sequence length="114" mass="13172">MYNRKTNNCWHAVLRCYKAYWGHDCPVQQQGENPMEPVQIHRGALRLVKHFGLADRPRDGCIVLMSAKTIIHHFGFYQNGLIHISTERGDYSLNEQQAKEFGLGVIKYLNTEVV</sequence>
<dbReference type="EMBL" id="CP102381">
    <property type="protein sequence ID" value="WEJ62149.1"/>
    <property type="molecule type" value="Genomic_DNA"/>
</dbReference>
<reference evidence="1 2" key="1">
    <citation type="submission" date="2022-06" db="EMBL/GenBank/DDBJ databases">
        <title>Thiomicrohabdus sp. nov, an obligately chemolithoautotrophic, sulfur-oxidizing bacterium isolated from beach of Guanyin Mountain. Amoy.</title>
        <authorList>
            <person name="Zhu H."/>
        </authorList>
    </citation>
    <scope>NUCLEOTIDE SEQUENCE [LARGE SCALE GENOMIC DNA]</scope>
    <source>
        <strain evidence="1 2">XGS-01</strain>
    </source>
</reference>
<gene>
    <name evidence="1" type="ORF">NR989_09025</name>
</gene>
<dbReference type="RefSeq" id="WP_275594406.1">
    <property type="nucleotide sequence ID" value="NZ_CP102381.1"/>
</dbReference>
<keyword evidence="2" id="KW-1185">Reference proteome</keyword>
<evidence type="ECO:0000313" key="2">
    <source>
        <dbReference type="Proteomes" id="UP001222275"/>
    </source>
</evidence>
<evidence type="ECO:0000313" key="1">
    <source>
        <dbReference type="EMBL" id="WEJ62149.1"/>
    </source>
</evidence>